<reference evidence="2" key="1">
    <citation type="journal article" date="2023" name="Mol. Phylogenet. Evol.">
        <title>Genome-scale phylogeny and comparative genomics of the fungal order Sordariales.</title>
        <authorList>
            <person name="Hensen N."/>
            <person name="Bonometti L."/>
            <person name="Westerberg I."/>
            <person name="Brannstrom I.O."/>
            <person name="Guillou S."/>
            <person name="Cros-Aarteil S."/>
            <person name="Calhoun S."/>
            <person name="Haridas S."/>
            <person name="Kuo A."/>
            <person name="Mondo S."/>
            <person name="Pangilinan J."/>
            <person name="Riley R."/>
            <person name="LaButti K."/>
            <person name="Andreopoulos B."/>
            <person name="Lipzen A."/>
            <person name="Chen C."/>
            <person name="Yan M."/>
            <person name="Daum C."/>
            <person name="Ng V."/>
            <person name="Clum A."/>
            <person name="Steindorff A."/>
            <person name="Ohm R.A."/>
            <person name="Martin F."/>
            <person name="Silar P."/>
            <person name="Natvig D.O."/>
            <person name="Lalanne C."/>
            <person name="Gautier V."/>
            <person name="Ament-Velasquez S.L."/>
            <person name="Kruys A."/>
            <person name="Hutchinson M.I."/>
            <person name="Powell A.J."/>
            <person name="Barry K."/>
            <person name="Miller A.N."/>
            <person name="Grigoriev I.V."/>
            <person name="Debuchy R."/>
            <person name="Gladieux P."/>
            <person name="Hiltunen Thoren M."/>
            <person name="Johannesson H."/>
        </authorList>
    </citation>
    <scope>NUCLEOTIDE SEQUENCE</scope>
    <source>
        <strain evidence="2">CBS 757.83</strain>
    </source>
</reference>
<evidence type="ECO:0000313" key="3">
    <source>
        <dbReference type="Proteomes" id="UP001305647"/>
    </source>
</evidence>
<sequence>MCVLAPEAVRALSTKRGSRRMDGCYGAASRMLASIVVACGNVLSGDLLELNVFKVFFAFVLFYGFVARQGICKAMDLLFRDVAVDVAQATCWRCTRGTPHPCRKVPRIHPAGRGWPRLPRYRPRRNLTPAWGCACPASNIKKISGSDSSLPLPLPLSNASNRQCSPSYAQQVPAFCRVSDPCRC</sequence>
<organism evidence="2 3">
    <name type="scientific">Parathielavia hyrcaniae</name>
    <dbReference type="NCBI Taxonomy" id="113614"/>
    <lineage>
        <taxon>Eukaryota</taxon>
        <taxon>Fungi</taxon>
        <taxon>Dikarya</taxon>
        <taxon>Ascomycota</taxon>
        <taxon>Pezizomycotina</taxon>
        <taxon>Sordariomycetes</taxon>
        <taxon>Sordariomycetidae</taxon>
        <taxon>Sordariales</taxon>
        <taxon>Chaetomiaceae</taxon>
        <taxon>Parathielavia</taxon>
    </lineage>
</organism>
<gene>
    <name evidence="2" type="ORF">N658DRAFT_271154</name>
</gene>
<protein>
    <submittedName>
        <fullName evidence="2">Uncharacterized protein</fullName>
    </submittedName>
</protein>
<keyword evidence="3" id="KW-1185">Reference proteome</keyword>
<evidence type="ECO:0000256" key="1">
    <source>
        <dbReference type="SAM" id="Phobius"/>
    </source>
</evidence>
<evidence type="ECO:0000313" key="2">
    <source>
        <dbReference type="EMBL" id="KAK4097587.1"/>
    </source>
</evidence>
<dbReference type="EMBL" id="MU863672">
    <property type="protein sequence ID" value="KAK4097587.1"/>
    <property type="molecule type" value="Genomic_DNA"/>
</dbReference>
<keyword evidence="1" id="KW-1133">Transmembrane helix</keyword>
<accession>A0AAN6SYJ8</accession>
<feature type="transmembrane region" description="Helical" evidence="1">
    <location>
        <begin position="24"/>
        <end position="44"/>
    </location>
</feature>
<proteinExistence type="predicted"/>
<dbReference type="Proteomes" id="UP001305647">
    <property type="component" value="Unassembled WGS sequence"/>
</dbReference>
<reference evidence="2" key="2">
    <citation type="submission" date="2023-05" db="EMBL/GenBank/DDBJ databases">
        <authorList>
            <consortium name="Lawrence Berkeley National Laboratory"/>
            <person name="Steindorff A."/>
            <person name="Hensen N."/>
            <person name="Bonometti L."/>
            <person name="Westerberg I."/>
            <person name="Brannstrom I.O."/>
            <person name="Guillou S."/>
            <person name="Cros-Aarteil S."/>
            <person name="Calhoun S."/>
            <person name="Haridas S."/>
            <person name="Kuo A."/>
            <person name="Mondo S."/>
            <person name="Pangilinan J."/>
            <person name="Riley R."/>
            <person name="Labutti K."/>
            <person name="Andreopoulos B."/>
            <person name="Lipzen A."/>
            <person name="Chen C."/>
            <person name="Yanf M."/>
            <person name="Daum C."/>
            <person name="Ng V."/>
            <person name="Clum A."/>
            <person name="Ohm R."/>
            <person name="Martin F."/>
            <person name="Silar P."/>
            <person name="Natvig D."/>
            <person name="Lalanne C."/>
            <person name="Gautier V."/>
            <person name="Ament-Velasquez S.L."/>
            <person name="Kruys A."/>
            <person name="Hutchinson M.I."/>
            <person name="Powell A.J."/>
            <person name="Barry K."/>
            <person name="Miller A.N."/>
            <person name="Grigoriev I.V."/>
            <person name="Debuchy R."/>
            <person name="Gladieux P."/>
            <person name="Thoren M.H."/>
            <person name="Johannesson H."/>
        </authorList>
    </citation>
    <scope>NUCLEOTIDE SEQUENCE</scope>
    <source>
        <strain evidence="2">CBS 757.83</strain>
    </source>
</reference>
<keyword evidence="1" id="KW-0812">Transmembrane</keyword>
<keyword evidence="1" id="KW-0472">Membrane</keyword>
<name>A0AAN6SYJ8_9PEZI</name>
<comment type="caution">
    <text evidence="2">The sequence shown here is derived from an EMBL/GenBank/DDBJ whole genome shotgun (WGS) entry which is preliminary data.</text>
</comment>
<dbReference type="AlphaFoldDB" id="A0AAN6SYJ8"/>
<feature type="transmembrane region" description="Helical" evidence="1">
    <location>
        <begin position="50"/>
        <end position="67"/>
    </location>
</feature>